<feature type="region of interest" description="Disordered" evidence="1">
    <location>
        <begin position="1"/>
        <end position="28"/>
    </location>
</feature>
<evidence type="ECO:0000313" key="3">
    <source>
        <dbReference type="Proteomes" id="UP001224890"/>
    </source>
</evidence>
<comment type="caution">
    <text evidence="2">The sequence shown here is derived from an EMBL/GenBank/DDBJ whole genome shotgun (WGS) entry which is preliminary data.</text>
</comment>
<reference evidence="2" key="1">
    <citation type="submission" date="2021-06" db="EMBL/GenBank/DDBJ databases">
        <title>Comparative genomics, transcriptomics and evolutionary studies reveal genomic signatures of adaptation to plant cell wall in hemibiotrophic fungi.</title>
        <authorList>
            <consortium name="DOE Joint Genome Institute"/>
            <person name="Baroncelli R."/>
            <person name="Diaz J.F."/>
            <person name="Benocci T."/>
            <person name="Peng M."/>
            <person name="Battaglia E."/>
            <person name="Haridas S."/>
            <person name="Andreopoulos W."/>
            <person name="Labutti K."/>
            <person name="Pangilinan J."/>
            <person name="Floch G.L."/>
            <person name="Makela M.R."/>
            <person name="Henrissat B."/>
            <person name="Grigoriev I.V."/>
            <person name="Crouch J.A."/>
            <person name="De Vries R.P."/>
            <person name="Sukno S.A."/>
            <person name="Thon M.R."/>
        </authorList>
    </citation>
    <scope>NUCLEOTIDE SEQUENCE</scope>
    <source>
        <strain evidence="2">CBS 193.32</strain>
    </source>
</reference>
<keyword evidence="3" id="KW-1185">Reference proteome</keyword>
<name>A0AAJ0A777_9PEZI</name>
<dbReference type="EMBL" id="JAHMHR010000084">
    <property type="protein sequence ID" value="KAK1657804.1"/>
    <property type="molecule type" value="Genomic_DNA"/>
</dbReference>
<dbReference type="RefSeq" id="XP_060422568.1">
    <property type="nucleotide sequence ID" value="XM_060573113.1"/>
</dbReference>
<dbReference type="GeneID" id="85457639"/>
<protein>
    <submittedName>
        <fullName evidence="2">Uncharacterized protein</fullName>
    </submittedName>
</protein>
<organism evidence="2 3">
    <name type="scientific">Colletotrichum godetiae</name>
    <dbReference type="NCBI Taxonomy" id="1209918"/>
    <lineage>
        <taxon>Eukaryota</taxon>
        <taxon>Fungi</taxon>
        <taxon>Dikarya</taxon>
        <taxon>Ascomycota</taxon>
        <taxon>Pezizomycotina</taxon>
        <taxon>Sordariomycetes</taxon>
        <taxon>Hypocreomycetidae</taxon>
        <taxon>Glomerellales</taxon>
        <taxon>Glomerellaceae</taxon>
        <taxon>Colletotrichum</taxon>
        <taxon>Colletotrichum acutatum species complex</taxon>
    </lineage>
</organism>
<evidence type="ECO:0000313" key="2">
    <source>
        <dbReference type="EMBL" id="KAK1657804.1"/>
    </source>
</evidence>
<sequence length="166" mass="18296">MEATYFAELDRPPGSTQGHEPRSATVPCHPQEKHCQITADIEMPPAPLMYKVASLECSPVQWQGLLWRVGFSSTLQTGKRTILGKSSGYVLCEIWEDVDAKEAAQQGLSLRPLLNMQSVMHRQRAVALEIPKSLSGVPSVLMKGSLDGNLKATGRDPWLIRRQATS</sequence>
<dbReference type="AlphaFoldDB" id="A0AAJ0A777"/>
<gene>
    <name evidence="2" type="ORF">BDP55DRAFT_638425</name>
</gene>
<evidence type="ECO:0000256" key="1">
    <source>
        <dbReference type="SAM" id="MobiDB-lite"/>
    </source>
</evidence>
<accession>A0AAJ0A777</accession>
<dbReference type="Proteomes" id="UP001224890">
    <property type="component" value="Unassembled WGS sequence"/>
</dbReference>
<proteinExistence type="predicted"/>